<comment type="caution">
    <text evidence="3">The sequence shown here is derived from an EMBL/GenBank/DDBJ whole genome shotgun (WGS) entry which is preliminary data.</text>
</comment>
<dbReference type="AlphaFoldDB" id="A0A084Y6M2"/>
<organism evidence="3 4">
    <name type="scientific">Candidatus Accumulibacter phosphatis</name>
    <dbReference type="NCBI Taxonomy" id="327160"/>
    <lineage>
        <taxon>Bacteria</taxon>
        <taxon>Pseudomonadati</taxon>
        <taxon>Pseudomonadota</taxon>
        <taxon>Betaproteobacteria</taxon>
        <taxon>Candidatus Accumulibacter</taxon>
    </lineage>
</organism>
<accession>A0A084Y6M2</accession>
<protein>
    <submittedName>
        <fullName evidence="3">Purine catabolism protein PucB</fullName>
    </submittedName>
</protein>
<dbReference type="InterPro" id="IPR025877">
    <property type="entry name" value="MobA-like_NTP_Trfase"/>
</dbReference>
<evidence type="ECO:0000313" key="4">
    <source>
        <dbReference type="Proteomes" id="UP000020077"/>
    </source>
</evidence>
<dbReference type="InterPro" id="IPR029044">
    <property type="entry name" value="Nucleotide-diphossugar_trans"/>
</dbReference>
<proteinExistence type="predicted"/>
<dbReference type="PANTHER" id="PTHR43777:SF1">
    <property type="entry name" value="MOLYBDENUM COFACTOR CYTIDYLYLTRANSFERASE"/>
    <property type="match status" value="1"/>
</dbReference>
<evidence type="ECO:0000256" key="1">
    <source>
        <dbReference type="ARBA" id="ARBA00022842"/>
    </source>
</evidence>
<dbReference type="PANTHER" id="PTHR43777">
    <property type="entry name" value="MOLYBDENUM COFACTOR CYTIDYLYLTRANSFERASE"/>
    <property type="match status" value="1"/>
</dbReference>
<dbReference type="Proteomes" id="UP000020077">
    <property type="component" value="Unassembled WGS sequence"/>
</dbReference>
<reference evidence="3 4" key="1">
    <citation type="submission" date="2014-02" db="EMBL/GenBank/DDBJ databases">
        <title>Expanding our view of genomic diversity in Candidatus Accumulibacter clades.</title>
        <authorList>
            <person name="Skennerton C.T."/>
            <person name="Barr J.J."/>
            <person name="Slater F.R."/>
            <person name="Bond P.L."/>
            <person name="Tyson G.W."/>
        </authorList>
    </citation>
    <scope>NUCLEOTIDE SEQUENCE [LARGE SCALE GENOMIC DNA]</scope>
    <source>
        <strain evidence="4">BA-91</strain>
    </source>
</reference>
<evidence type="ECO:0000259" key="2">
    <source>
        <dbReference type="Pfam" id="PF12804"/>
    </source>
</evidence>
<sequence length="194" mass="20867">MSRTTGELVGILLAGGCSRRFGADKLLHRLRDGTPMAIASARTLIAVCPHSVSVLRPQQTELRRLLTDTAVDVRLAPEAEAGMGSSLACAVRASADAEGWLVALADMPFLTAATLHSLLQALRNGADIVAPVYRGRRGHPVGFSRRWFAELACLQGDVGARRILDDHPRSVTLIALDDPGVQRDIDTPDDLRIE</sequence>
<dbReference type="Gene3D" id="3.90.550.10">
    <property type="entry name" value="Spore Coat Polysaccharide Biosynthesis Protein SpsA, Chain A"/>
    <property type="match status" value="1"/>
</dbReference>
<dbReference type="Pfam" id="PF12804">
    <property type="entry name" value="NTP_transf_3"/>
    <property type="match status" value="1"/>
</dbReference>
<dbReference type="SUPFAM" id="SSF53448">
    <property type="entry name" value="Nucleotide-diphospho-sugar transferases"/>
    <property type="match status" value="1"/>
</dbReference>
<keyword evidence="1" id="KW-0460">Magnesium</keyword>
<dbReference type="EMBL" id="JDVG02000711">
    <property type="protein sequence ID" value="KFB70366.1"/>
    <property type="molecule type" value="Genomic_DNA"/>
</dbReference>
<dbReference type="CDD" id="cd04182">
    <property type="entry name" value="GT_2_like_f"/>
    <property type="match status" value="1"/>
</dbReference>
<gene>
    <name evidence="3" type="primary">pucB</name>
    <name evidence="3" type="ORF">AW09_004541</name>
</gene>
<feature type="domain" description="MobA-like NTP transferase" evidence="2">
    <location>
        <begin position="10"/>
        <end position="167"/>
    </location>
</feature>
<evidence type="ECO:0000313" key="3">
    <source>
        <dbReference type="EMBL" id="KFB70366.1"/>
    </source>
</evidence>
<name>A0A084Y6M2_9PROT</name>
<dbReference type="GO" id="GO:0016779">
    <property type="term" value="F:nucleotidyltransferase activity"/>
    <property type="evidence" value="ECO:0007669"/>
    <property type="project" value="UniProtKB-ARBA"/>
</dbReference>